<evidence type="ECO:0008006" key="4">
    <source>
        <dbReference type="Google" id="ProtNLM"/>
    </source>
</evidence>
<sequence length="144" mass="15968">MSNDFHTLYRRNRLRAVLLFMALGCLVGFIADVVDRHALTGGIAATVTRASKYTTQANQWFASGDGQLDVRITPDSGTAFVYPLVLSPRDIEHLLADGSIRIKYMADRPARHWPDGEPLPPMDWYLLVLAGLLGGVFVLSLRAR</sequence>
<reference evidence="2 3" key="1">
    <citation type="submission" date="2015-05" db="EMBL/GenBank/DDBJ databases">
        <title>Genome sequencing and analysis of members of genus Stenotrophomonas.</title>
        <authorList>
            <person name="Patil P.P."/>
            <person name="Midha S."/>
            <person name="Patil P.B."/>
        </authorList>
    </citation>
    <scope>NUCLEOTIDE SEQUENCE [LARGE SCALE GENOMIC DNA]</scope>
    <source>
        <strain evidence="2 3">DSM 17805</strain>
    </source>
</reference>
<keyword evidence="1" id="KW-0472">Membrane</keyword>
<dbReference type="EMBL" id="LDJH01000007">
    <property type="protein sequence ID" value="KRG59241.1"/>
    <property type="molecule type" value="Genomic_DNA"/>
</dbReference>
<evidence type="ECO:0000256" key="1">
    <source>
        <dbReference type="SAM" id="Phobius"/>
    </source>
</evidence>
<dbReference type="Proteomes" id="UP000051254">
    <property type="component" value="Unassembled WGS sequence"/>
</dbReference>
<name>A0A0R0BQX0_9GAMM</name>
<feature type="transmembrane region" description="Helical" evidence="1">
    <location>
        <begin position="12"/>
        <end position="31"/>
    </location>
</feature>
<organism evidence="2 3">
    <name type="scientific">Stenotrophomonas koreensis</name>
    <dbReference type="NCBI Taxonomy" id="266128"/>
    <lineage>
        <taxon>Bacteria</taxon>
        <taxon>Pseudomonadati</taxon>
        <taxon>Pseudomonadota</taxon>
        <taxon>Gammaproteobacteria</taxon>
        <taxon>Lysobacterales</taxon>
        <taxon>Lysobacteraceae</taxon>
        <taxon>Stenotrophomonas</taxon>
    </lineage>
</organism>
<keyword evidence="3" id="KW-1185">Reference proteome</keyword>
<protein>
    <recommendedName>
        <fullName evidence="4">DUF3592 domain-containing protein</fullName>
    </recommendedName>
</protein>
<proteinExistence type="predicted"/>
<feature type="transmembrane region" description="Helical" evidence="1">
    <location>
        <begin position="124"/>
        <end position="141"/>
    </location>
</feature>
<dbReference type="RefSeq" id="WP_057664622.1">
    <property type="nucleotide sequence ID" value="NZ_LDJH01000007.1"/>
</dbReference>
<keyword evidence="1" id="KW-1133">Transmembrane helix</keyword>
<keyword evidence="1" id="KW-0812">Transmembrane</keyword>
<dbReference type="OrthoDB" id="9838412at2"/>
<dbReference type="PATRIC" id="fig|266128.3.peg.2695"/>
<gene>
    <name evidence="2" type="ORF">ABB25_05180</name>
</gene>
<evidence type="ECO:0000313" key="2">
    <source>
        <dbReference type="EMBL" id="KRG59241.1"/>
    </source>
</evidence>
<dbReference type="AlphaFoldDB" id="A0A0R0BQX0"/>
<evidence type="ECO:0000313" key="3">
    <source>
        <dbReference type="Proteomes" id="UP000051254"/>
    </source>
</evidence>
<accession>A0A0R0BQX0</accession>
<comment type="caution">
    <text evidence="2">The sequence shown here is derived from an EMBL/GenBank/DDBJ whole genome shotgun (WGS) entry which is preliminary data.</text>
</comment>